<keyword evidence="3" id="KW-0378">Hydrolase</keyword>
<feature type="region of interest" description="Disordered" evidence="4">
    <location>
        <begin position="356"/>
        <end position="392"/>
    </location>
</feature>
<reference evidence="6" key="1">
    <citation type="journal article" date="2023" name="Plant J.">
        <title>Genome sequences and population genomics provide insights into the demographic history, inbreeding, and mutation load of two 'living fossil' tree species of Dipteronia.</title>
        <authorList>
            <person name="Feng Y."/>
            <person name="Comes H.P."/>
            <person name="Chen J."/>
            <person name="Zhu S."/>
            <person name="Lu R."/>
            <person name="Zhang X."/>
            <person name="Li P."/>
            <person name="Qiu J."/>
            <person name="Olsen K.M."/>
            <person name="Qiu Y."/>
        </authorList>
    </citation>
    <scope>NUCLEOTIDE SEQUENCE</scope>
    <source>
        <strain evidence="6">KIB01</strain>
    </source>
</reference>
<evidence type="ECO:0000256" key="4">
    <source>
        <dbReference type="SAM" id="MobiDB-lite"/>
    </source>
</evidence>
<dbReference type="Proteomes" id="UP001280121">
    <property type="component" value="Unassembled WGS sequence"/>
</dbReference>
<comment type="similarity">
    <text evidence="1">Belongs to the peptidase C48 family.</text>
</comment>
<evidence type="ECO:0000256" key="3">
    <source>
        <dbReference type="ARBA" id="ARBA00022801"/>
    </source>
</evidence>
<dbReference type="SUPFAM" id="SSF54001">
    <property type="entry name" value="Cysteine proteinases"/>
    <property type="match status" value="1"/>
</dbReference>
<dbReference type="GO" id="GO:0008234">
    <property type="term" value="F:cysteine-type peptidase activity"/>
    <property type="evidence" value="ECO:0007669"/>
    <property type="project" value="InterPro"/>
</dbReference>
<evidence type="ECO:0000313" key="6">
    <source>
        <dbReference type="EMBL" id="KAK2640623.1"/>
    </source>
</evidence>
<evidence type="ECO:0000259" key="5">
    <source>
        <dbReference type="PROSITE" id="PS50600"/>
    </source>
</evidence>
<sequence length="594" mass="68688">MKYLFNLPEVLAPFEVVNDDDLQMFLRENFVVKTRTSLCVTTERKTRIMSNTQGHDNERVDEDIANVLESDNLKGVGVDNIHEREFSPNEFENADFLEIRYANLVLLRYRNLLLHLARFVTEMENMNFEDFLIKPRNFWLNKSTTNLYSSLNGLPEIVMVLKQVKQLGELRKTCFGHLLAIPKEVTCSAGVMHNFMLRQICIPGVTREDEFHFLIFQGDENLQLKHVWEKFMGGQFEQPNDGLKMALVLIANNVLFGQDLRRKVSLWLFALVEDLKSFDSFPWGSYVYMMTIHYLSQGFRSANASRKVVAYYNLYGFPWALLPSRLKNWRIFKRPHNFFAKFAKYEQEVNEGKFVPLNYDDGEQRPNDDGNDDDVDVDVADDDDANDGGDYKSDVEVLCSDFFAKLSEERKKFQPSEDAPLSCEFDALKYKCLTDWILYAAGDKPWWGTAWSTVKRLLVPCDVGDPAGHWILCDVDLEKRSVCIYDPLYKTTNIQKRVKQITPLLRLIPAILQASGYFDKRGIAPDGMMFVVEQSIPKKLPAQLDSDSCGVFTCRYADMLMRRKCFWGWGTKNIPSFREEMALEIYANSVPTDS</sequence>
<gene>
    <name evidence="6" type="ORF">Ddye_028418</name>
</gene>
<name>A0AAD9WSA9_9ROSI</name>
<accession>A0AAD9WSA9</accession>
<comment type="caution">
    <text evidence="6">The sequence shown here is derived from an EMBL/GenBank/DDBJ whole genome shotgun (WGS) entry which is preliminary data.</text>
</comment>
<dbReference type="PANTHER" id="PTHR48449:SF1">
    <property type="entry name" value="DUF1985 DOMAIN-CONTAINING PROTEIN"/>
    <property type="match status" value="1"/>
</dbReference>
<evidence type="ECO:0000256" key="1">
    <source>
        <dbReference type="ARBA" id="ARBA00005234"/>
    </source>
</evidence>
<dbReference type="PANTHER" id="PTHR48449">
    <property type="entry name" value="DUF1985 DOMAIN-CONTAINING PROTEIN"/>
    <property type="match status" value="1"/>
</dbReference>
<proteinExistence type="inferred from homology"/>
<evidence type="ECO:0000313" key="7">
    <source>
        <dbReference type="Proteomes" id="UP001280121"/>
    </source>
</evidence>
<dbReference type="PROSITE" id="PS50600">
    <property type="entry name" value="ULP_PROTEASE"/>
    <property type="match status" value="1"/>
</dbReference>
<protein>
    <recommendedName>
        <fullName evidence="5">Ubiquitin-like protease family profile domain-containing protein</fullName>
    </recommendedName>
</protein>
<dbReference type="Gene3D" id="3.40.395.10">
    <property type="entry name" value="Adenoviral Proteinase, Chain A"/>
    <property type="match status" value="1"/>
</dbReference>
<organism evidence="6 7">
    <name type="scientific">Dipteronia dyeriana</name>
    <dbReference type="NCBI Taxonomy" id="168575"/>
    <lineage>
        <taxon>Eukaryota</taxon>
        <taxon>Viridiplantae</taxon>
        <taxon>Streptophyta</taxon>
        <taxon>Embryophyta</taxon>
        <taxon>Tracheophyta</taxon>
        <taxon>Spermatophyta</taxon>
        <taxon>Magnoliopsida</taxon>
        <taxon>eudicotyledons</taxon>
        <taxon>Gunneridae</taxon>
        <taxon>Pentapetalae</taxon>
        <taxon>rosids</taxon>
        <taxon>malvids</taxon>
        <taxon>Sapindales</taxon>
        <taxon>Sapindaceae</taxon>
        <taxon>Hippocastanoideae</taxon>
        <taxon>Acereae</taxon>
        <taxon>Dipteronia</taxon>
    </lineage>
</organism>
<keyword evidence="7" id="KW-1185">Reference proteome</keyword>
<dbReference type="InterPro" id="IPR003653">
    <property type="entry name" value="Peptidase_C48_C"/>
</dbReference>
<evidence type="ECO:0000256" key="2">
    <source>
        <dbReference type="ARBA" id="ARBA00022670"/>
    </source>
</evidence>
<feature type="compositionally biased region" description="Acidic residues" evidence="4">
    <location>
        <begin position="369"/>
        <end position="387"/>
    </location>
</feature>
<dbReference type="InterPro" id="IPR038765">
    <property type="entry name" value="Papain-like_cys_pep_sf"/>
</dbReference>
<dbReference type="Pfam" id="PF02902">
    <property type="entry name" value="Peptidase_C48"/>
    <property type="match status" value="1"/>
</dbReference>
<keyword evidence="2" id="KW-0645">Protease</keyword>
<dbReference type="AlphaFoldDB" id="A0AAD9WSA9"/>
<dbReference type="EMBL" id="JANJYI010000008">
    <property type="protein sequence ID" value="KAK2640623.1"/>
    <property type="molecule type" value="Genomic_DNA"/>
</dbReference>
<dbReference type="GO" id="GO:0006508">
    <property type="term" value="P:proteolysis"/>
    <property type="evidence" value="ECO:0007669"/>
    <property type="project" value="UniProtKB-KW"/>
</dbReference>
<feature type="domain" description="Ubiquitin-like protease family profile" evidence="5">
    <location>
        <begin position="375"/>
        <end position="560"/>
    </location>
</feature>